<dbReference type="GO" id="GO:0003697">
    <property type="term" value="F:single-stranded DNA binding"/>
    <property type="evidence" value="ECO:0007669"/>
    <property type="project" value="TreeGrafter"/>
</dbReference>
<evidence type="ECO:0000256" key="7">
    <source>
        <dbReference type="ARBA" id="ARBA00022801"/>
    </source>
</evidence>
<gene>
    <name evidence="13" type="ORF">FOXB_12375</name>
</gene>
<comment type="cofactor">
    <cofactor evidence="1">
        <name>Mn(2+)</name>
        <dbReference type="ChEBI" id="CHEBI:29035"/>
    </cofactor>
</comment>
<evidence type="ECO:0000256" key="2">
    <source>
        <dbReference type="ARBA" id="ARBA00001946"/>
    </source>
</evidence>
<dbReference type="OrthoDB" id="9978204at2759"/>
<evidence type="ECO:0000256" key="1">
    <source>
        <dbReference type="ARBA" id="ARBA00001936"/>
    </source>
</evidence>
<keyword evidence="8" id="KW-0460">Magnesium</keyword>
<feature type="chain" id="PRO_5003383539" description="Endonuclease/exonuclease/phosphatase domain-containing protein" evidence="11">
    <location>
        <begin position="20"/>
        <end position="820"/>
    </location>
</feature>
<keyword evidence="10" id="KW-0539">Nucleus</keyword>
<dbReference type="EMBL" id="AFQF01003063">
    <property type="protein sequence ID" value="EGU77124.1"/>
    <property type="molecule type" value="Genomic_DNA"/>
</dbReference>
<name>F9G143_FUSOF</name>
<evidence type="ECO:0000256" key="9">
    <source>
        <dbReference type="ARBA" id="ARBA00023204"/>
    </source>
</evidence>
<comment type="subcellular location">
    <subcellularLocation>
        <location evidence="3">Nucleus</location>
        <location evidence="3">PML body</location>
    </subcellularLocation>
</comment>
<evidence type="ECO:0000313" key="13">
    <source>
        <dbReference type="EMBL" id="EGU77124.1"/>
    </source>
</evidence>
<keyword evidence="5" id="KW-0479">Metal-binding</keyword>
<dbReference type="PANTHER" id="PTHR15822">
    <property type="entry name" value="TRAF AND TNF RECEPTOR-ASSOCIATED PROTEIN"/>
    <property type="match status" value="1"/>
</dbReference>
<dbReference type="CDD" id="cd09080">
    <property type="entry name" value="TDP2"/>
    <property type="match status" value="1"/>
</dbReference>
<dbReference type="PaxDb" id="5507-FOXG_13355P0"/>
<evidence type="ECO:0000256" key="8">
    <source>
        <dbReference type="ARBA" id="ARBA00022842"/>
    </source>
</evidence>
<keyword evidence="11" id="KW-0732">Signal</keyword>
<evidence type="ECO:0000256" key="4">
    <source>
        <dbReference type="ARBA" id="ARBA00022722"/>
    </source>
</evidence>
<dbReference type="InterPro" id="IPR051547">
    <property type="entry name" value="TDP2-like"/>
</dbReference>
<keyword evidence="9" id="KW-0234">DNA repair</keyword>
<evidence type="ECO:0000256" key="10">
    <source>
        <dbReference type="ARBA" id="ARBA00023242"/>
    </source>
</evidence>
<protein>
    <recommendedName>
        <fullName evidence="12">Endonuclease/exonuclease/phosphatase domain-containing protein</fullName>
    </recommendedName>
</protein>
<dbReference type="InterPro" id="IPR036691">
    <property type="entry name" value="Endo/exonu/phosph_ase_sf"/>
</dbReference>
<dbReference type="GO" id="GO:0070260">
    <property type="term" value="F:5'-tyrosyl-DNA phosphodiesterase activity"/>
    <property type="evidence" value="ECO:0007669"/>
    <property type="project" value="TreeGrafter"/>
</dbReference>
<dbReference type="GO" id="GO:0006302">
    <property type="term" value="P:double-strand break repair"/>
    <property type="evidence" value="ECO:0007669"/>
    <property type="project" value="TreeGrafter"/>
</dbReference>
<evidence type="ECO:0000256" key="6">
    <source>
        <dbReference type="ARBA" id="ARBA00022763"/>
    </source>
</evidence>
<dbReference type="PANTHER" id="PTHR15822:SF4">
    <property type="entry name" value="TYROSYL-DNA PHOSPHODIESTERASE 2"/>
    <property type="match status" value="1"/>
</dbReference>
<feature type="domain" description="Endonuclease/exonuclease/phosphatase" evidence="12">
    <location>
        <begin position="546"/>
        <end position="809"/>
    </location>
</feature>
<dbReference type="Pfam" id="PF03372">
    <property type="entry name" value="Exo_endo_phos"/>
    <property type="match status" value="1"/>
</dbReference>
<proteinExistence type="predicted"/>
<dbReference type="AlphaFoldDB" id="F9G143"/>
<reference evidence="13" key="1">
    <citation type="journal article" date="2012" name="Mol. Plant Microbe Interact.">
        <title>A highly conserved effector in Fusarium oxysporum is required for full virulence on Arabidopsis.</title>
        <authorList>
            <person name="Thatcher L.F."/>
            <person name="Gardiner D.M."/>
            <person name="Kazan K."/>
            <person name="Manners J."/>
        </authorList>
    </citation>
    <scope>NUCLEOTIDE SEQUENCE [LARGE SCALE GENOMIC DNA]</scope>
    <source>
        <strain evidence="13">Fo5176</strain>
    </source>
</reference>
<keyword evidence="6" id="KW-0227">DNA damage</keyword>
<dbReference type="InterPro" id="IPR005135">
    <property type="entry name" value="Endo/exonuclease/phosphatase"/>
</dbReference>
<organism evidence="13">
    <name type="scientific">Fusarium oxysporum (strain Fo5176)</name>
    <name type="common">Fusarium vascular wilt</name>
    <dbReference type="NCBI Taxonomy" id="660025"/>
    <lineage>
        <taxon>Eukaryota</taxon>
        <taxon>Fungi</taxon>
        <taxon>Dikarya</taxon>
        <taxon>Ascomycota</taxon>
        <taxon>Pezizomycotina</taxon>
        <taxon>Sordariomycetes</taxon>
        <taxon>Hypocreomycetidae</taxon>
        <taxon>Hypocreales</taxon>
        <taxon>Nectriaceae</taxon>
        <taxon>Fusarium</taxon>
        <taxon>Fusarium oxysporum species complex</taxon>
    </lineage>
</organism>
<dbReference type="SUPFAM" id="SSF56219">
    <property type="entry name" value="DNase I-like"/>
    <property type="match status" value="1"/>
</dbReference>
<comment type="caution">
    <text evidence="13">The sequence shown here is derived from an EMBL/GenBank/DDBJ whole genome shotgun (WGS) entry which is preliminary data.</text>
</comment>
<sequence length="820" mass="92193">MHLYRIVVTFASLMSAVSALTVKSTKQWTIGTDVQGSERLNGVSYQEDALITYGDYQYVTFYETAPAGYLNHFVKVGRRKVSPSIGDWEFLTLDDYTQKTMDGHNMISMGISGDGKIHLSFDHHDVPINYRISKNGIAKDVPSKWTSELFGPVVHELAGSQGPYSPLTYPRFEPLSNGDLLLEFRIGQSGSGDSYIHRYSASTGKWQAYGMYIQGDDNNAYINGIDYLDGKLYTSWTVRETPNADTNHGVYFAYSNDDGKTWFNTNGTKLSKPISTSDDSTLIWDVPQNSRMVNQEGQLIDIKGRFHILMRDLLSGGHQYQHYLRKADGTWTKNAINPAGLNGPDLYDPRGKLAGDASGEYLFGLLPDPVKQSTGIYVATASKDFKDWKSLAEIPNTSTEPLFDKTRLHESGVLSVFASSPWQIALLFDKLIAASDLMSDTGIPRSERIIYGQTKPGFTEKQEIPRFLYLTFPMRQTLLKMQALIQKQIENAIALRKPASALPWRPDEPCTQPLYRWSSNADEWQLLQASEPSPNKSKATRLAVYSWNIDFMLPHGDSRMNSALKHLEELSRQHRNDNNTTVVINIQECVPSDLTLIGEKNWIRDGFYRTDVDTANWASGAYGTTTLVDRRLDVLSCFRVHYSATQMERDALFVDVEASGQIVRLCNTHLESLAMEPPRRPAQMQLIASHMHAEDISGAVVTGDFNAIQPFDRTLHTDNNLEDAYLNLGGTEGDGRDDNEGYTWGQQALPELRQLFGCSRMDKVFFCGDGLELLGFERFGADVEPDKSEEDVRKDLLSLGFEKPWITDHLGVKAVFEIKH</sequence>
<feature type="signal peptide" evidence="11">
    <location>
        <begin position="1"/>
        <end position="19"/>
    </location>
</feature>
<dbReference type="Gene3D" id="3.60.10.10">
    <property type="entry name" value="Endonuclease/exonuclease/phosphatase"/>
    <property type="match status" value="1"/>
</dbReference>
<evidence type="ECO:0000256" key="11">
    <source>
        <dbReference type="SAM" id="SignalP"/>
    </source>
</evidence>
<keyword evidence="7" id="KW-0378">Hydrolase</keyword>
<dbReference type="GO" id="GO:0005737">
    <property type="term" value="C:cytoplasm"/>
    <property type="evidence" value="ECO:0007669"/>
    <property type="project" value="TreeGrafter"/>
</dbReference>
<dbReference type="GO" id="GO:0046872">
    <property type="term" value="F:metal ion binding"/>
    <property type="evidence" value="ECO:0007669"/>
    <property type="project" value="UniProtKB-KW"/>
</dbReference>
<evidence type="ECO:0000256" key="5">
    <source>
        <dbReference type="ARBA" id="ARBA00022723"/>
    </source>
</evidence>
<keyword evidence="4" id="KW-0540">Nuclease</keyword>
<dbReference type="GO" id="GO:0004518">
    <property type="term" value="F:nuclease activity"/>
    <property type="evidence" value="ECO:0007669"/>
    <property type="project" value="UniProtKB-KW"/>
</dbReference>
<evidence type="ECO:0000259" key="12">
    <source>
        <dbReference type="Pfam" id="PF03372"/>
    </source>
</evidence>
<comment type="cofactor">
    <cofactor evidence="2">
        <name>Mg(2+)</name>
        <dbReference type="ChEBI" id="CHEBI:18420"/>
    </cofactor>
</comment>
<accession>F9G143</accession>
<dbReference type="Pfam" id="PF15892">
    <property type="entry name" value="BNR_4"/>
    <property type="match status" value="1"/>
</dbReference>
<evidence type="ECO:0000256" key="3">
    <source>
        <dbReference type="ARBA" id="ARBA00004322"/>
    </source>
</evidence>